<keyword evidence="4" id="KW-0411">Iron-sulfur</keyword>
<dbReference type="SUPFAM" id="SSF54292">
    <property type="entry name" value="2Fe-2S ferredoxin-like"/>
    <property type="match status" value="1"/>
</dbReference>
<dbReference type="Gene3D" id="3.40.50.80">
    <property type="entry name" value="Nucleotide-binding domain of ferredoxin-NADP reductase (FNR) module"/>
    <property type="match status" value="1"/>
</dbReference>
<dbReference type="OrthoDB" id="7376058at2"/>
<dbReference type="PROSITE" id="PS51669">
    <property type="entry name" value="4FE4S_MOW_BIS_MGD"/>
    <property type="match status" value="1"/>
</dbReference>
<feature type="domain" description="2Fe-2S ferredoxin-type" evidence="5">
    <location>
        <begin position="1056"/>
        <end position="1138"/>
    </location>
</feature>
<evidence type="ECO:0000256" key="4">
    <source>
        <dbReference type="ARBA" id="ARBA00023014"/>
    </source>
</evidence>
<evidence type="ECO:0000259" key="6">
    <source>
        <dbReference type="PROSITE" id="PS51384"/>
    </source>
</evidence>
<dbReference type="InterPro" id="IPR017938">
    <property type="entry name" value="Riboflavin_synthase-like_b-brl"/>
</dbReference>
<dbReference type="InterPro" id="IPR036010">
    <property type="entry name" value="2Fe-2S_ferredoxin-like_sf"/>
</dbReference>
<dbReference type="Gene3D" id="3.40.50.12440">
    <property type="match status" value="1"/>
</dbReference>
<dbReference type="InterPro" id="IPR012675">
    <property type="entry name" value="Beta-grasp_dom_sf"/>
</dbReference>
<dbReference type="Pfam" id="PF00111">
    <property type="entry name" value="Fer2"/>
    <property type="match status" value="1"/>
</dbReference>
<dbReference type="SUPFAM" id="SSF50692">
    <property type="entry name" value="ADC-like"/>
    <property type="match status" value="1"/>
</dbReference>
<dbReference type="InterPro" id="IPR006656">
    <property type="entry name" value="Mopterin_OxRdtase"/>
</dbReference>
<dbReference type="SUPFAM" id="SSF63380">
    <property type="entry name" value="Riboflavin synthase domain-like"/>
    <property type="match status" value="1"/>
</dbReference>
<dbReference type="SMART" id="SM00926">
    <property type="entry name" value="Molybdop_Fe4S4"/>
    <property type="match status" value="1"/>
</dbReference>
<organism evidence="8 9">
    <name type="scientific">Conexibacter woesei (strain DSM 14684 / CCUG 47730 / CIP 108061 / JCM 11494 / NBRC 100937 / ID131577)</name>
    <dbReference type="NCBI Taxonomy" id="469383"/>
    <lineage>
        <taxon>Bacteria</taxon>
        <taxon>Bacillati</taxon>
        <taxon>Actinomycetota</taxon>
        <taxon>Thermoleophilia</taxon>
        <taxon>Solirubrobacterales</taxon>
        <taxon>Conexibacteraceae</taxon>
        <taxon>Conexibacter</taxon>
    </lineage>
</organism>
<dbReference type="SUPFAM" id="SSF52343">
    <property type="entry name" value="Ferredoxin reductase-like, C-terminal NADP-linked domain"/>
    <property type="match status" value="1"/>
</dbReference>
<comment type="similarity">
    <text evidence="1">Belongs to the prokaryotic molybdopterin-containing oxidoreductase family.</text>
</comment>
<dbReference type="InterPro" id="IPR001433">
    <property type="entry name" value="OxRdtase_FAD/NAD-bd"/>
</dbReference>
<evidence type="ECO:0000256" key="3">
    <source>
        <dbReference type="ARBA" id="ARBA00023004"/>
    </source>
</evidence>
<dbReference type="Gene3D" id="3.10.20.30">
    <property type="match status" value="1"/>
</dbReference>
<dbReference type="SUPFAM" id="SSF53706">
    <property type="entry name" value="Formate dehydrogenase/DMSO reductase, domains 1-3"/>
    <property type="match status" value="1"/>
</dbReference>
<dbReference type="InterPro" id="IPR050612">
    <property type="entry name" value="Prok_Mopterin_Oxidored"/>
</dbReference>
<dbReference type="Pfam" id="PF00175">
    <property type="entry name" value="NAD_binding_1"/>
    <property type="match status" value="1"/>
</dbReference>
<dbReference type="Proteomes" id="UP000008229">
    <property type="component" value="Chromosome"/>
</dbReference>
<dbReference type="HOGENOM" id="CLU_000422_13_3_11"/>
<evidence type="ECO:0000313" key="8">
    <source>
        <dbReference type="EMBL" id="ADB52775.1"/>
    </source>
</evidence>
<dbReference type="GO" id="GO:0046872">
    <property type="term" value="F:metal ion binding"/>
    <property type="evidence" value="ECO:0007669"/>
    <property type="project" value="UniProtKB-KW"/>
</dbReference>
<dbReference type="PROSITE" id="PS51085">
    <property type="entry name" value="2FE2S_FER_2"/>
    <property type="match status" value="1"/>
</dbReference>
<dbReference type="InterPro" id="IPR017927">
    <property type="entry name" value="FAD-bd_FR_type"/>
</dbReference>
<feature type="domain" description="4Fe-4S Mo/W bis-MGD-type" evidence="7">
    <location>
        <begin position="3"/>
        <end position="58"/>
    </location>
</feature>
<dbReference type="InterPro" id="IPR039261">
    <property type="entry name" value="FNR_nucleotide-bd"/>
</dbReference>
<dbReference type="eggNOG" id="COG1018">
    <property type="taxonomic scope" value="Bacteria"/>
</dbReference>
<protein>
    <submittedName>
        <fullName evidence="8">Molybdopterin dinucleotide-binding region</fullName>
    </submittedName>
</protein>
<dbReference type="InterPro" id="IPR001709">
    <property type="entry name" value="Flavoprot_Pyr_Nucl_cyt_Rdtase"/>
</dbReference>
<dbReference type="AlphaFoldDB" id="D3F6X7"/>
<dbReference type="PANTHER" id="PTHR43742">
    <property type="entry name" value="TRIMETHYLAMINE-N-OXIDE REDUCTASE"/>
    <property type="match status" value="1"/>
</dbReference>
<dbReference type="GO" id="GO:0043546">
    <property type="term" value="F:molybdopterin cofactor binding"/>
    <property type="evidence" value="ECO:0007669"/>
    <property type="project" value="InterPro"/>
</dbReference>
<feature type="domain" description="FAD-binding FR-type" evidence="6">
    <location>
        <begin position="794"/>
        <end position="910"/>
    </location>
</feature>
<dbReference type="GO" id="GO:0016491">
    <property type="term" value="F:oxidoreductase activity"/>
    <property type="evidence" value="ECO:0007669"/>
    <property type="project" value="InterPro"/>
</dbReference>
<gene>
    <name evidence="8" type="ordered locus">Cwoe_4361</name>
</gene>
<name>D3F6X7_CONWI</name>
<proteinExistence type="inferred from homology"/>
<keyword evidence="9" id="KW-1185">Reference proteome</keyword>
<dbReference type="Pfam" id="PF04879">
    <property type="entry name" value="Molybdop_Fe4S4"/>
    <property type="match status" value="1"/>
</dbReference>
<dbReference type="GO" id="GO:0018818">
    <property type="term" value="F:acetylene hydratase activity"/>
    <property type="evidence" value="ECO:0007669"/>
    <property type="project" value="InterPro"/>
</dbReference>
<reference evidence="8 9" key="1">
    <citation type="journal article" date="2010" name="Stand. Genomic Sci.">
        <title>Complete genome sequence of Conexibacter woesei type strain (ID131577).</title>
        <authorList>
            <person name="Pukall R."/>
            <person name="Lapidus A."/>
            <person name="Glavina Del Rio T."/>
            <person name="Copeland A."/>
            <person name="Tice H."/>
            <person name="Cheng J.-F."/>
            <person name="Lucas S."/>
            <person name="Chen F."/>
            <person name="Nolan M."/>
            <person name="Bruce D."/>
            <person name="Goodwin L."/>
            <person name="Pitluck S."/>
            <person name="Mavromatis K."/>
            <person name="Ivanova N."/>
            <person name="Ovchinnikova G."/>
            <person name="Pati A."/>
            <person name="Chen A."/>
            <person name="Palaniappan K."/>
            <person name="Land M."/>
            <person name="Hauser L."/>
            <person name="Chang Y.-J."/>
            <person name="Jeffries C.D."/>
            <person name="Chain P."/>
            <person name="Meincke L."/>
            <person name="Sims D."/>
            <person name="Brettin T."/>
            <person name="Detter J.C."/>
            <person name="Rohde M."/>
            <person name="Goeker M."/>
            <person name="Bristow J."/>
            <person name="Eisen J.A."/>
            <person name="Markowitz V."/>
            <person name="Kyrpides N.C."/>
            <person name="Klenk H.-P."/>
            <person name="Hugenholtz P."/>
        </authorList>
    </citation>
    <scope>NUCLEOTIDE SEQUENCE [LARGE SCALE GENOMIC DNA]</scope>
    <source>
        <strain evidence="9">DSM 14684 / CIP 108061 / JCM 11494 / NBRC 100937 / ID131577</strain>
    </source>
</reference>
<evidence type="ECO:0000256" key="2">
    <source>
        <dbReference type="ARBA" id="ARBA00022723"/>
    </source>
</evidence>
<dbReference type="InterPro" id="IPR001041">
    <property type="entry name" value="2Fe-2S_ferredoxin-type"/>
</dbReference>
<dbReference type="InterPro" id="IPR006963">
    <property type="entry name" value="Mopterin_OxRdtase_4Fe-4S_dom"/>
</dbReference>
<dbReference type="Pfam" id="PF00384">
    <property type="entry name" value="Molybdopterin"/>
    <property type="match status" value="1"/>
</dbReference>
<dbReference type="InterPro" id="IPR006657">
    <property type="entry name" value="MoPterin_dinucl-bd_dom"/>
</dbReference>
<dbReference type="CDD" id="cd00207">
    <property type="entry name" value="fer2"/>
    <property type="match status" value="1"/>
</dbReference>
<dbReference type="InterPro" id="IPR037949">
    <property type="entry name" value="MopB_CT_Acetylene-hydratase"/>
</dbReference>
<keyword evidence="2" id="KW-0479">Metal-binding</keyword>
<evidence type="ECO:0000256" key="1">
    <source>
        <dbReference type="ARBA" id="ARBA00010312"/>
    </source>
</evidence>
<dbReference type="CDD" id="cd02781">
    <property type="entry name" value="MopB_CT_Acetylene-hydratase"/>
    <property type="match status" value="1"/>
</dbReference>
<evidence type="ECO:0000259" key="7">
    <source>
        <dbReference type="PROSITE" id="PS51669"/>
    </source>
</evidence>
<dbReference type="Gene3D" id="2.40.30.10">
    <property type="entry name" value="Translation factors"/>
    <property type="match status" value="1"/>
</dbReference>
<evidence type="ECO:0000313" key="9">
    <source>
        <dbReference type="Proteomes" id="UP000008229"/>
    </source>
</evidence>
<dbReference type="PROSITE" id="PS51384">
    <property type="entry name" value="FAD_FR"/>
    <property type="match status" value="1"/>
</dbReference>
<dbReference type="RefSeq" id="WP_012935826.1">
    <property type="nucleotide sequence ID" value="NC_013739.1"/>
</dbReference>
<dbReference type="STRING" id="469383.Cwoe_4361"/>
<dbReference type="CDD" id="cd06184">
    <property type="entry name" value="flavohem_like_fad_nad_binding"/>
    <property type="match status" value="1"/>
</dbReference>
<dbReference type="eggNOG" id="COG0243">
    <property type="taxonomic scope" value="Bacteria"/>
</dbReference>
<dbReference type="Gene3D" id="3.40.50.740">
    <property type="match status" value="1"/>
</dbReference>
<dbReference type="PRINTS" id="PR00371">
    <property type="entry name" value="FPNCR"/>
</dbReference>
<keyword evidence="3" id="KW-0408">Iron</keyword>
<reference evidence="9" key="2">
    <citation type="submission" date="2010-01" db="EMBL/GenBank/DDBJ databases">
        <title>The complete genome of Conexibacter woesei DSM 14684.</title>
        <authorList>
            <consortium name="US DOE Joint Genome Institute (JGI-PGF)"/>
            <person name="Lucas S."/>
            <person name="Copeland A."/>
            <person name="Lapidus A."/>
            <person name="Glavina del Rio T."/>
            <person name="Dalin E."/>
            <person name="Tice H."/>
            <person name="Bruce D."/>
            <person name="Goodwin L."/>
            <person name="Pitluck S."/>
            <person name="Kyrpides N."/>
            <person name="Mavromatis K."/>
            <person name="Ivanova N."/>
            <person name="Mikhailova N."/>
            <person name="Chertkov O."/>
            <person name="Brettin T."/>
            <person name="Detter J.C."/>
            <person name="Han C."/>
            <person name="Larimer F."/>
            <person name="Land M."/>
            <person name="Hauser L."/>
            <person name="Markowitz V."/>
            <person name="Cheng J.-F."/>
            <person name="Hugenholtz P."/>
            <person name="Woyke T."/>
            <person name="Wu D."/>
            <person name="Pukall R."/>
            <person name="Steenblock K."/>
            <person name="Schneider S."/>
            <person name="Klenk H.-P."/>
            <person name="Eisen J.A."/>
        </authorList>
    </citation>
    <scope>NUCLEOTIDE SEQUENCE [LARGE SCALE GENOMIC DNA]</scope>
    <source>
        <strain evidence="9">DSM 14684 / CIP 108061 / JCM 11494 / NBRC 100937 / ID131577</strain>
    </source>
</reference>
<dbReference type="GO" id="GO:0051536">
    <property type="term" value="F:iron-sulfur cluster binding"/>
    <property type="evidence" value="ECO:0007669"/>
    <property type="project" value="UniProtKB-KW"/>
</dbReference>
<dbReference type="InterPro" id="IPR009010">
    <property type="entry name" value="Asp_de-COase-like_dom_sf"/>
</dbReference>
<dbReference type="Gene3D" id="2.40.40.20">
    <property type="match status" value="1"/>
</dbReference>
<dbReference type="EMBL" id="CP001854">
    <property type="protein sequence ID" value="ADB52775.1"/>
    <property type="molecule type" value="Genomic_DNA"/>
</dbReference>
<dbReference type="Gene3D" id="2.20.25.90">
    <property type="entry name" value="ADC-like domains"/>
    <property type="match status" value="1"/>
</dbReference>
<dbReference type="Pfam" id="PF01568">
    <property type="entry name" value="Molydop_binding"/>
    <property type="match status" value="1"/>
</dbReference>
<dbReference type="KEGG" id="cwo:Cwoe_4361"/>
<evidence type="ECO:0000259" key="5">
    <source>
        <dbReference type="PROSITE" id="PS51085"/>
    </source>
</evidence>
<sequence>MTTVEKRGFCALCRSRCGAVYTTDGDRLVGVAPDPDHPTGGALCPKGRAAPEIVHGSTRLERPLRRTNPKTDSDPGWEPVDWETALDEVADRLGGVREQHGAEAVAFAVTTPAGTAMSDGIDWVERFIRLFGSPNTVYAAELCHWHKDFAHAFTFGRGIPPADYRAADLVLLWGHNPAKVWLAQSSAIAAAKARGATIAVVDPRRAGSGLQADHWLRVRPGSDGALALALANLLLERCAYDDGFVREWTNAPCLVRDDDGRLLRAHELDPAFPEDWLMVHDGREARPYDTSRAAVGAGAFALRGAFDVRTSSGPVRCRPALERFAEICGEWSPARAAATTWVPEEQIRALADAIGRADAVAYHSWTGVGQQTNATQTERALAVLYALTGSFDAPGGNVVWPAHPVNMPTDPSQIPDEQRRKALGLDERPLGPPARGWITSRDLYTSILDGEPYRVRALMAFGGNILVSQADGRRGREALRQLDFHVHCDLALNPTAELADLVLPVNSPWEREALRVGFEIGREAQELVQLRQRIVPPVGASRSDTQIVFDLAPRLGLGAQFFDGDVEAAWNHVTEPLGVTMDDLRREPAGIRLPLETTYRKHAQPRGEGVAGFATTSRRVEIWSELLADHGYDGVPRFVEPTASPLGEGADPRFPLVLTSAKIGRFCHTEHRGVASLRAKAPEPSVDLSPALAAEKGIEAGTWVTLSTAHGSIRMRARLDESLHPRVVVGEYGWWEAAPDLGLPGYDPFSRGGSNLNLLIGGGHRDPVSGAVPLRSFACDVAPWMPDDGRVPWGGERPFAVSAIVPETSDAVSVELTPRDGGPLPDYRPGQHVTLRVDGVPALAGVARSYSLSDAARSPARRSYRVTVKRVLAGPAEGSADGVMSTYVTGSLRVGATVHVQAPAGVFSLPTQLPQPVVMLAAGIGITPFMSYLETLAAGGRDQEAVLHYGSRDAAQHVFRERLAELAAQLPRVTIVDHYSRPRAGDAYDVAGRLSADLVAQDLIDRDARFYLCGPLALIQALRAGLTARGVPAHRIFHELFATPSPPRAQAGEVRHAVRFARSRRTLVWDGSSPSLLTLAEREGVALPSGCHVGQCESCVVAVLAGEVQHALGGLQEVEDGSCLTCQAVPLSDVVLDA</sequence>
<accession>D3F6X7</accession>